<sequence length="156" mass="17486">MNKNAKKNILDEMQDQKMLKLEEYGFWILFWALAAAILIQLLMGGTLRQIAGEAIVLLVGSVFYVFSSLRNGLWTRNVTPTRKGNLSAAIIAALLVGMLNAVKILKKPEVITNDILPAIAFTAAAFVVCFIVLELFRVVYRNRRAKLDDVDEKTEE</sequence>
<organism evidence="1 2">
    <name type="scientific">Aristaeella lactis</name>
    <dbReference type="NCBI Taxonomy" id="3046383"/>
    <lineage>
        <taxon>Bacteria</taxon>
        <taxon>Bacillati</taxon>
        <taxon>Bacillota</taxon>
        <taxon>Clostridia</taxon>
        <taxon>Eubacteriales</taxon>
        <taxon>Aristaeellaceae</taxon>
        <taxon>Aristaeella</taxon>
    </lineage>
</organism>
<accession>A0AC61PNX7</accession>
<keyword evidence="2" id="KW-1185">Reference proteome</keyword>
<name>A0AC61PNX7_9FIRM</name>
<evidence type="ECO:0000313" key="2">
    <source>
        <dbReference type="Proteomes" id="UP000192328"/>
    </source>
</evidence>
<proteinExistence type="predicted"/>
<evidence type="ECO:0000313" key="1">
    <source>
        <dbReference type="EMBL" id="SMC79786.1"/>
    </source>
</evidence>
<dbReference type="EMBL" id="FWXZ01000006">
    <property type="protein sequence ID" value="SMC79786.1"/>
    <property type="molecule type" value="Genomic_DNA"/>
</dbReference>
<comment type="caution">
    <text evidence="1">The sequence shown here is derived from an EMBL/GenBank/DDBJ whole genome shotgun (WGS) entry which is preliminary data.</text>
</comment>
<dbReference type="Proteomes" id="UP000192328">
    <property type="component" value="Unassembled WGS sequence"/>
</dbReference>
<gene>
    <name evidence="1" type="ORF">SAMN06297397_2553</name>
</gene>
<reference evidence="1" key="1">
    <citation type="submission" date="2017-04" db="EMBL/GenBank/DDBJ databases">
        <authorList>
            <person name="Varghese N."/>
            <person name="Submissions S."/>
        </authorList>
    </citation>
    <scope>NUCLEOTIDE SEQUENCE</scope>
    <source>
        <strain evidence="1">WTE2008</strain>
    </source>
</reference>
<protein>
    <submittedName>
        <fullName evidence="1">Uncharacterized protein</fullName>
    </submittedName>
</protein>